<dbReference type="Pfam" id="PF12686">
    <property type="entry name" value="DUF3800"/>
    <property type="match status" value="1"/>
</dbReference>
<reference evidence="1 2" key="1">
    <citation type="journal article" date="2021" name="Sci. Rep.">
        <title>The distribution of antibiotic resistance genes in chicken gut microbiota commensals.</title>
        <authorList>
            <person name="Juricova H."/>
            <person name="Matiasovicova J."/>
            <person name="Kubasova T."/>
            <person name="Cejkova D."/>
            <person name="Rychlik I."/>
        </authorList>
    </citation>
    <scope>NUCLEOTIDE SEQUENCE [LARGE SCALE GENOMIC DNA]</scope>
    <source>
        <strain evidence="1 2">An411</strain>
    </source>
</reference>
<evidence type="ECO:0000313" key="1">
    <source>
        <dbReference type="EMBL" id="MBM6851572.1"/>
    </source>
</evidence>
<protein>
    <submittedName>
        <fullName evidence="1">DUF3800 domain-containing protein</fullName>
    </submittedName>
</protein>
<dbReference type="InterPro" id="IPR024524">
    <property type="entry name" value="DUF3800"/>
</dbReference>
<name>A0ABS2FV90_9FIRM</name>
<evidence type="ECO:0000313" key="2">
    <source>
        <dbReference type="Proteomes" id="UP000719500"/>
    </source>
</evidence>
<dbReference type="Proteomes" id="UP000719500">
    <property type="component" value="Unassembled WGS sequence"/>
</dbReference>
<proteinExistence type="predicted"/>
<sequence length="284" mass="32925">MKVDPNQFDYVMYVDASGDDGFAFERGATICYAAAAFLVKKEDIAHNLEILKQIKAIVGCNEKDEVKYSRIRRHRRGAEALGLLRDAKGQLSCQIVFKKEVDQAKYQGNKHLSILCHLMALRSLDKYCLEEDSKILIAIDRMKNTEEVPLADVFDHIKSQRKRHYTEQIVFRDSKDANFLLIQIADLLCGAIREHFEQYETLEDMLYFKTLCPLCVKAALAHKRIQPLCKNGKRRALSVLASKSLKYILPLFPIHTESELREYLTMEPVKMVYRHVYMTCERKK</sequence>
<dbReference type="EMBL" id="JACSNX010000013">
    <property type="protein sequence ID" value="MBM6851572.1"/>
    <property type="molecule type" value="Genomic_DNA"/>
</dbReference>
<comment type="caution">
    <text evidence="1">The sequence shown here is derived from an EMBL/GenBank/DDBJ whole genome shotgun (WGS) entry which is preliminary data.</text>
</comment>
<organism evidence="1 2">
    <name type="scientific">Oscillibacter valericigenes</name>
    <dbReference type="NCBI Taxonomy" id="351091"/>
    <lineage>
        <taxon>Bacteria</taxon>
        <taxon>Bacillati</taxon>
        <taxon>Bacillota</taxon>
        <taxon>Clostridia</taxon>
        <taxon>Eubacteriales</taxon>
        <taxon>Oscillospiraceae</taxon>
        <taxon>Oscillibacter</taxon>
    </lineage>
</organism>
<keyword evidence="2" id="KW-1185">Reference proteome</keyword>
<accession>A0ABS2FV90</accession>
<dbReference type="RefSeq" id="WP_204804478.1">
    <property type="nucleotide sequence ID" value="NZ_JACSNX010000013.1"/>
</dbReference>
<gene>
    <name evidence="1" type="ORF">H9X91_09020</name>
</gene>